<gene>
    <name evidence="1" type="ORF">LCGC14_2049880</name>
</gene>
<name>A0A0F9EPA6_9ZZZZ</name>
<sequence length="65" mass="7331">MEQADVVNAFVEIARRDSSFPIPLMRLVVSVFAEKLGTTPEELGRIIGARDRELYGETTRYTGEE</sequence>
<proteinExistence type="predicted"/>
<evidence type="ECO:0000313" key="1">
    <source>
        <dbReference type="EMBL" id="KKL75938.1"/>
    </source>
</evidence>
<organism evidence="1">
    <name type="scientific">marine sediment metagenome</name>
    <dbReference type="NCBI Taxonomy" id="412755"/>
    <lineage>
        <taxon>unclassified sequences</taxon>
        <taxon>metagenomes</taxon>
        <taxon>ecological metagenomes</taxon>
    </lineage>
</organism>
<comment type="caution">
    <text evidence="1">The sequence shown here is derived from an EMBL/GenBank/DDBJ whole genome shotgun (WGS) entry which is preliminary data.</text>
</comment>
<protein>
    <submittedName>
        <fullName evidence="1">Uncharacterized protein</fullName>
    </submittedName>
</protein>
<reference evidence="1" key="1">
    <citation type="journal article" date="2015" name="Nature">
        <title>Complex archaea that bridge the gap between prokaryotes and eukaryotes.</title>
        <authorList>
            <person name="Spang A."/>
            <person name="Saw J.H."/>
            <person name="Jorgensen S.L."/>
            <person name="Zaremba-Niedzwiedzka K."/>
            <person name="Martijn J."/>
            <person name="Lind A.E."/>
            <person name="van Eijk R."/>
            <person name="Schleper C."/>
            <person name="Guy L."/>
            <person name="Ettema T.J."/>
        </authorList>
    </citation>
    <scope>NUCLEOTIDE SEQUENCE</scope>
</reference>
<dbReference type="AlphaFoldDB" id="A0A0F9EPA6"/>
<dbReference type="EMBL" id="LAZR01024207">
    <property type="protein sequence ID" value="KKL75938.1"/>
    <property type="molecule type" value="Genomic_DNA"/>
</dbReference>
<accession>A0A0F9EPA6</accession>